<dbReference type="EMBL" id="JTDE01000410">
    <property type="protein sequence ID" value="KAF7261351.1"/>
    <property type="molecule type" value="Genomic_DNA"/>
</dbReference>
<dbReference type="OrthoDB" id="264015at2759"/>
<dbReference type="SUPFAM" id="SSF51905">
    <property type="entry name" value="FAD/NAD(P)-binding domain"/>
    <property type="match status" value="1"/>
</dbReference>
<evidence type="ECO:0000256" key="4">
    <source>
        <dbReference type="ARBA" id="ARBA00022630"/>
    </source>
</evidence>
<dbReference type="EC" id="1.1.5.3" evidence="3 7"/>
<gene>
    <name evidence="9" type="ORF">EG68_04064</name>
</gene>
<keyword evidence="4 7" id="KW-0285">Flavoprotein</keyword>
<dbReference type="InterPro" id="IPR000447">
    <property type="entry name" value="G3P_DH_FAD-dep"/>
</dbReference>
<dbReference type="Pfam" id="PF01266">
    <property type="entry name" value="DAO"/>
    <property type="match status" value="1"/>
</dbReference>
<dbReference type="AlphaFoldDB" id="A0A8S9Z8A4"/>
<dbReference type="Proteomes" id="UP000822476">
    <property type="component" value="Unassembled WGS sequence"/>
</dbReference>
<dbReference type="PANTHER" id="PTHR11985:SF15">
    <property type="entry name" value="GLYCEROL-3-PHOSPHATE DEHYDROGENASE, MITOCHONDRIAL"/>
    <property type="match status" value="1"/>
</dbReference>
<evidence type="ECO:0000256" key="6">
    <source>
        <dbReference type="ARBA" id="ARBA00023002"/>
    </source>
</evidence>
<evidence type="ECO:0000256" key="3">
    <source>
        <dbReference type="ARBA" id="ARBA00013029"/>
    </source>
</evidence>
<sequence>MSTFKRMVKRLGLVAAFSGLSAAFLLEAIPKINEVRRIKAHLRRPKPSAAEMERFSKPLPTRAENLARMSSGHIFDVLVIGGGATGAGVAVDAASRGLSTCLIEKFDFASGTSSRSTKLIHGGVRYLQKAIFNFDVEQFRMVNEALSERANLIDIAPHLAYPLPIMLPVYK</sequence>
<evidence type="ECO:0000256" key="7">
    <source>
        <dbReference type="RuleBase" id="RU361217"/>
    </source>
</evidence>
<organism evidence="9 10">
    <name type="scientific">Paragonimus skrjabini miyazakii</name>
    <dbReference type="NCBI Taxonomy" id="59628"/>
    <lineage>
        <taxon>Eukaryota</taxon>
        <taxon>Metazoa</taxon>
        <taxon>Spiralia</taxon>
        <taxon>Lophotrochozoa</taxon>
        <taxon>Platyhelminthes</taxon>
        <taxon>Trematoda</taxon>
        <taxon>Digenea</taxon>
        <taxon>Plagiorchiida</taxon>
        <taxon>Troglotremata</taxon>
        <taxon>Troglotrematidae</taxon>
        <taxon>Paragonimus</taxon>
    </lineage>
</organism>
<dbReference type="PROSITE" id="PS00977">
    <property type="entry name" value="FAD_G3PDH_1"/>
    <property type="match status" value="1"/>
</dbReference>
<keyword evidence="6 7" id="KW-0560">Oxidoreductase</keyword>
<name>A0A8S9Z8A4_9TREM</name>
<evidence type="ECO:0000259" key="8">
    <source>
        <dbReference type="Pfam" id="PF01266"/>
    </source>
</evidence>
<proteinExistence type="inferred from homology"/>
<dbReference type="InterPro" id="IPR036188">
    <property type="entry name" value="FAD/NAD-bd_sf"/>
</dbReference>
<dbReference type="PRINTS" id="PR01001">
    <property type="entry name" value="FADG3PDH"/>
</dbReference>
<dbReference type="GO" id="GO:0005739">
    <property type="term" value="C:mitochondrion"/>
    <property type="evidence" value="ECO:0007669"/>
    <property type="project" value="TreeGrafter"/>
</dbReference>
<keyword evidence="10" id="KW-1185">Reference proteome</keyword>
<dbReference type="GO" id="GO:0004368">
    <property type="term" value="F:glycerol-3-phosphate dehydrogenase (quinone) activity"/>
    <property type="evidence" value="ECO:0007669"/>
    <property type="project" value="UniProtKB-EC"/>
</dbReference>
<evidence type="ECO:0000313" key="9">
    <source>
        <dbReference type="EMBL" id="KAF7261351.1"/>
    </source>
</evidence>
<comment type="catalytic activity">
    <reaction evidence="7">
        <text>a quinone + sn-glycerol 3-phosphate = dihydroxyacetone phosphate + a quinol</text>
        <dbReference type="Rhea" id="RHEA:18977"/>
        <dbReference type="ChEBI" id="CHEBI:24646"/>
        <dbReference type="ChEBI" id="CHEBI:57597"/>
        <dbReference type="ChEBI" id="CHEBI:57642"/>
        <dbReference type="ChEBI" id="CHEBI:132124"/>
        <dbReference type="EC" id="1.1.5.3"/>
    </reaction>
</comment>
<evidence type="ECO:0000256" key="1">
    <source>
        <dbReference type="ARBA" id="ARBA00001974"/>
    </source>
</evidence>
<dbReference type="InterPro" id="IPR006076">
    <property type="entry name" value="FAD-dep_OxRdtase"/>
</dbReference>
<feature type="domain" description="FAD dependent oxidoreductase" evidence="8">
    <location>
        <begin position="76"/>
        <end position="170"/>
    </location>
</feature>
<keyword evidence="5" id="KW-0274">FAD</keyword>
<evidence type="ECO:0000256" key="5">
    <source>
        <dbReference type="ARBA" id="ARBA00022827"/>
    </source>
</evidence>
<reference evidence="9" key="1">
    <citation type="submission" date="2019-07" db="EMBL/GenBank/DDBJ databases">
        <title>Annotation for the trematode Paragonimus miyazaki's.</title>
        <authorList>
            <person name="Choi Y.-J."/>
        </authorList>
    </citation>
    <scope>NUCLEOTIDE SEQUENCE</scope>
    <source>
        <strain evidence="9">Japan</strain>
    </source>
</reference>
<comment type="similarity">
    <text evidence="2 7">Belongs to the FAD-dependent glycerol-3-phosphate dehydrogenase family.</text>
</comment>
<dbReference type="PANTHER" id="PTHR11985">
    <property type="entry name" value="GLYCEROL-3-PHOSPHATE DEHYDROGENASE"/>
    <property type="match status" value="1"/>
</dbReference>
<evidence type="ECO:0000313" key="10">
    <source>
        <dbReference type="Proteomes" id="UP000822476"/>
    </source>
</evidence>
<accession>A0A8S9Z8A4</accession>
<evidence type="ECO:0000256" key="2">
    <source>
        <dbReference type="ARBA" id="ARBA00007330"/>
    </source>
</evidence>
<dbReference type="Gene3D" id="3.50.50.60">
    <property type="entry name" value="FAD/NAD(P)-binding domain"/>
    <property type="match status" value="1"/>
</dbReference>
<protein>
    <recommendedName>
        <fullName evidence="3 7">Glycerol-3-phosphate dehydrogenase</fullName>
        <ecNumber evidence="3 7">1.1.5.3</ecNumber>
    </recommendedName>
</protein>
<comment type="cofactor">
    <cofactor evidence="1 7">
        <name>FAD</name>
        <dbReference type="ChEBI" id="CHEBI:57692"/>
    </cofactor>
</comment>
<dbReference type="GO" id="GO:0006072">
    <property type="term" value="P:glycerol-3-phosphate metabolic process"/>
    <property type="evidence" value="ECO:0007669"/>
    <property type="project" value="UniProtKB-UniRule"/>
</dbReference>
<comment type="caution">
    <text evidence="9">The sequence shown here is derived from an EMBL/GenBank/DDBJ whole genome shotgun (WGS) entry which is preliminary data.</text>
</comment>